<evidence type="ECO:0000256" key="1">
    <source>
        <dbReference type="ARBA" id="ARBA00000085"/>
    </source>
</evidence>
<dbReference type="CDD" id="cd14014">
    <property type="entry name" value="STKc_PknB_like"/>
    <property type="match status" value="1"/>
</dbReference>
<dbReference type="PANTHER" id="PTHR43642">
    <property type="entry name" value="HYBRID SIGNAL TRANSDUCTION HISTIDINE KINASE G"/>
    <property type="match status" value="1"/>
</dbReference>
<evidence type="ECO:0000313" key="10">
    <source>
        <dbReference type="Proteomes" id="UP000326678"/>
    </source>
</evidence>
<dbReference type="KEGG" id="nsh:GXM_05651"/>
<dbReference type="InterPro" id="IPR005467">
    <property type="entry name" value="His_kinase_dom"/>
</dbReference>
<dbReference type="SUPFAM" id="SSF47384">
    <property type="entry name" value="Homodimeric domain of signal transducing histidine kinase"/>
    <property type="match status" value="1"/>
</dbReference>
<dbReference type="InterPro" id="IPR003594">
    <property type="entry name" value="HATPase_dom"/>
</dbReference>
<dbReference type="SUPFAM" id="SSF56112">
    <property type="entry name" value="Protein kinase-like (PK-like)"/>
    <property type="match status" value="1"/>
</dbReference>
<dbReference type="RefSeq" id="WP_152590089.1">
    <property type="nucleotide sequence ID" value="NZ_CP045226.1"/>
</dbReference>
<comment type="catalytic activity">
    <reaction evidence="1">
        <text>ATP + protein L-histidine = ADP + protein N-phospho-L-histidine.</text>
        <dbReference type="EC" id="2.7.13.3"/>
    </reaction>
</comment>
<sequence>MNTTTVSIPGYRISEELYNGFRTLVYRGYRETDELPVVIKLLKNPYPSFSELLCFRNQYTIAKNLNSPLIIQTYSLEQYQNGYVLVMEDFGGISLKDYFTSVETRYIACLQEFLEIAIALCNTLDILYHSRIIHKDIKPANILINPETKQVKLIDFSIASLLPRETQTLISPNVLKGTLPYISPEQTGRMNRGIDYRTDFYSLGITFYEFLTGKLPFQSEDAMELVHCHIAKTAPLIDEINSAIPSVFSEIVSKLMAKNPEDRYQSALGLKYDLEKCLVQLKETGTIESFLIAQQDVCDRFIIPDKLYGRETEVETLLQAFERVSLGTTEMMLVAGFSGIGKTAVINEVHKPIVRQRGCFIKGKYDQFNCNIPFSAFVQAFRDLMGQLLSETDTNLRLWQEKIITALGENAQVIIEVIPELERIIGCQPPAVELSGMAAQNRFNLLFQKFIQVFTTLEHPLVIFLDDLQWADLASLKLIQLLIDESQSGYLLLLGAYRDNEVFPAHPLMLTLDEIGNAGAVVNNIILNPLCPVSVNQLLADTLNCQPEIAQPLTQLVYQKTKGNPFFTTQFVKALHQDNYIQFNFQSRHWQCNIAQIKQLALTDDVVEFMAQQLQKLTPATQEVLKLAACIGNQFDLHTLAIVYQQSQTETAAALWKALQEGLVIPQSEVYKFYIDRENQDSNQEIAHAVAYKFLHDRVQQAAYSLIPEDRKQITHVKIGRLLWQNTPKAELEDRIFAIANQLNIGLEHFHQPQERHELAQLNLMAGKKAKASTAYSSAIAYLKIGIQLLPFNPWESDYNLTLSLYSEATEASYLCGEIDAMEDFAQEILQHAKAIADTAKVYEVKIEAYTVQGKLLAAIDTAMQFLQPIGIEFPKEPTDEDFILALQETQATLSGKTIAELVELPEMQNLELRAALRVLVKVTTPAYLAKPELHRLVVLKKVTLSVIYGNTSASALAYSGYGLMLCGQPNSIPVGHELGNLALQLLSKFQDQEYEALVLVVVNHFIAHWQQPATATLKPLLQAYTSGLNSGDLAYAGYAAYMYCLQAYIAGQELTKLANELAIYGTAIEKLNQKTALNYNNIYHQVVLNLIESKTTPWELVGTAYDEKSMLALHEQTNDGTGLWHLFVNKLMLCYLFQELDLAVEYAIKAKQYSGSGYAMVNTPVQNLYDSLLQLALFPTSSPAEQQSILQQVAENQDTMQQWANYAPMNHQHRFELVEAEKCRILAQKTAAIEFYDRAISLAKENGYIQEAALSNELAAKFYLDWGKEKIAQVYMQEAYYCYARWGAKTKVEDLEQRYPELLWVILQQKNLKLKLQETLSKSVSSSESIHSSTHISSSSSSNSVLDFGSVFKASQAISTAIHLDELIQKLTQIILENAGADRCALILFQNGLWQVRAIATLEGTILQTAPLDNHPGIPIKLIQYVKNTLETIVIDDLKTHLPNVIGEYMRQHQPKSTLCMPIRNQGQLLGILYLENQGTIGAFVGDRLDILELLTSQAAISLENALLYNTLEQKVDQRTQELHHKNQQLSSTLQELQQTQAQLIHAEKMSSLGQMVAGIAHEINNPISFIYGNITYLKEHFEDLLEGINLYQQQYLQPTTEIQAYLNEKDLDYAIKDVPNLLNSMQQGSERIQNIVLSLRNFARLDEADIKAVNIHEGIENTLLILQHRLSKIEIIKDYAELPLVSCHAKQINQVIMNILNNAIDALNEVQKTSTITIRTALSNSLTKSVSIRIADNGIGISEEIQKRVFDPFFTTKAVGKGTGLGLAVAYSIMSTHGGQINFVSKLGQGTEFEIILPVGG</sequence>
<dbReference type="Proteomes" id="UP000326678">
    <property type="component" value="Chromosome Gxm1"/>
</dbReference>
<name>A0A5P8W877_9NOSO</name>
<keyword evidence="10" id="KW-1185">Reference proteome</keyword>
<keyword evidence="6" id="KW-0175">Coiled coil</keyword>
<dbReference type="InterPro" id="IPR053159">
    <property type="entry name" value="Hybrid_Histidine_Kinase"/>
</dbReference>
<dbReference type="Pfam" id="PF02518">
    <property type="entry name" value="HATPase_c"/>
    <property type="match status" value="1"/>
</dbReference>
<accession>A0A5P8W877</accession>
<organism evidence="9 10">
    <name type="scientific">Nostoc sphaeroides CCNUC1</name>
    <dbReference type="NCBI Taxonomy" id="2653204"/>
    <lineage>
        <taxon>Bacteria</taxon>
        <taxon>Bacillati</taxon>
        <taxon>Cyanobacteriota</taxon>
        <taxon>Cyanophyceae</taxon>
        <taxon>Nostocales</taxon>
        <taxon>Nostocaceae</taxon>
        <taxon>Nostoc</taxon>
    </lineage>
</organism>
<dbReference type="CDD" id="cd00082">
    <property type="entry name" value="HisKA"/>
    <property type="match status" value="1"/>
</dbReference>
<dbReference type="InterPro" id="IPR041664">
    <property type="entry name" value="AAA_16"/>
</dbReference>
<dbReference type="SMART" id="SM00388">
    <property type="entry name" value="HisKA"/>
    <property type="match status" value="1"/>
</dbReference>
<dbReference type="Gene3D" id="3.30.565.10">
    <property type="entry name" value="Histidine kinase-like ATPase, C-terminal domain"/>
    <property type="match status" value="1"/>
</dbReference>
<keyword evidence="4 9" id="KW-0418">Kinase</keyword>
<dbReference type="SUPFAM" id="SSF52540">
    <property type="entry name" value="P-loop containing nucleoside triphosphate hydrolases"/>
    <property type="match status" value="1"/>
</dbReference>
<keyword evidence="5" id="KW-0902">Two-component regulatory system</keyword>
<keyword evidence="9" id="KW-0723">Serine/threonine-protein kinase</keyword>
<dbReference type="Pfam" id="PF00069">
    <property type="entry name" value="Pkinase"/>
    <property type="match status" value="1"/>
</dbReference>
<dbReference type="InterPro" id="IPR000719">
    <property type="entry name" value="Prot_kinase_dom"/>
</dbReference>
<dbReference type="Gene3D" id="1.10.287.130">
    <property type="match status" value="1"/>
</dbReference>
<dbReference type="Pfam" id="PF01590">
    <property type="entry name" value="GAF"/>
    <property type="match status" value="1"/>
</dbReference>
<dbReference type="PRINTS" id="PR00344">
    <property type="entry name" value="BCTRLSENSOR"/>
</dbReference>
<feature type="coiled-coil region" evidence="6">
    <location>
        <begin position="1510"/>
        <end position="1548"/>
    </location>
</feature>
<dbReference type="Pfam" id="PF13191">
    <property type="entry name" value="AAA_16"/>
    <property type="match status" value="1"/>
</dbReference>
<proteinExistence type="predicted"/>
<dbReference type="Gene3D" id="3.40.50.300">
    <property type="entry name" value="P-loop containing nucleotide triphosphate hydrolases"/>
    <property type="match status" value="1"/>
</dbReference>
<evidence type="ECO:0000256" key="6">
    <source>
        <dbReference type="SAM" id="Coils"/>
    </source>
</evidence>
<dbReference type="InterPro" id="IPR008271">
    <property type="entry name" value="Ser/Thr_kinase_AS"/>
</dbReference>
<dbReference type="SMART" id="SM00065">
    <property type="entry name" value="GAF"/>
    <property type="match status" value="1"/>
</dbReference>
<gene>
    <name evidence="9" type="ORF">GXM_05651</name>
</gene>
<dbReference type="InterPro" id="IPR011009">
    <property type="entry name" value="Kinase-like_dom_sf"/>
</dbReference>
<dbReference type="Gene3D" id="3.30.450.40">
    <property type="match status" value="1"/>
</dbReference>
<dbReference type="InterPro" id="IPR003018">
    <property type="entry name" value="GAF"/>
</dbReference>
<dbReference type="PROSITE" id="PS50109">
    <property type="entry name" value="HIS_KIN"/>
    <property type="match status" value="1"/>
</dbReference>
<feature type="domain" description="Protein kinase" evidence="7">
    <location>
        <begin position="11"/>
        <end position="291"/>
    </location>
</feature>
<evidence type="ECO:0000313" key="9">
    <source>
        <dbReference type="EMBL" id="QFS48159.1"/>
    </source>
</evidence>
<dbReference type="Pfam" id="PF00512">
    <property type="entry name" value="HisKA"/>
    <property type="match status" value="1"/>
</dbReference>
<dbReference type="PROSITE" id="PS50011">
    <property type="entry name" value="PROTEIN_KINASE_DOM"/>
    <property type="match status" value="1"/>
</dbReference>
<dbReference type="InterPro" id="IPR029016">
    <property type="entry name" value="GAF-like_dom_sf"/>
</dbReference>
<dbReference type="SMART" id="SM00387">
    <property type="entry name" value="HATPase_c"/>
    <property type="match status" value="1"/>
</dbReference>
<dbReference type="SMART" id="SM00220">
    <property type="entry name" value="S_TKc"/>
    <property type="match status" value="1"/>
</dbReference>
<dbReference type="GO" id="GO:0000155">
    <property type="term" value="F:phosphorelay sensor kinase activity"/>
    <property type="evidence" value="ECO:0007669"/>
    <property type="project" value="InterPro"/>
</dbReference>
<evidence type="ECO:0000256" key="4">
    <source>
        <dbReference type="ARBA" id="ARBA00022777"/>
    </source>
</evidence>
<evidence type="ECO:0000259" key="7">
    <source>
        <dbReference type="PROSITE" id="PS50011"/>
    </source>
</evidence>
<dbReference type="EC" id="2.7.13.3" evidence="2"/>
<dbReference type="InterPro" id="IPR003661">
    <property type="entry name" value="HisK_dim/P_dom"/>
</dbReference>
<dbReference type="GO" id="GO:0004674">
    <property type="term" value="F:protein serine/threonine kinase activity"/>
    <property type="evidence" value="ECO:0007669"/>
    <property type="project" value="UniProtKB-KW"/>
</dbReference>
<dbReference type="InterPro" id="IPR004358">
    <property type="entry name" value="Sig_transdc_His_kin-like_C"/>
</dbReference>
<dbReference type="InterPro" id="IPR036890">
    <property type="entry name" value="HATPase_C_sf"/>
</dbReference>
<dbReference type="PANTHER" id="PTHR43642:SF1">
    <property type="entry name" value="HYBRID SIGNAL TRANSDUCTION HISTIDINE KINASE G"/>
    <property type="match status" value="1"/>
</dbReference>
<evidence type="ECO:0000256" key="5">
    <source>
        <dbReference type="ARBA" id="ARBA00023012"/>
    </source>
</evidence>
<evidence type="ECO:0000259" key="8">
    <source>
        <dbReference type="PROSITE" id="PS50109"/>
    </source>
</evidence>
<dbReference type="GO" id="GO:0005524">
    <property type="term" value="F:ATP binding"/>
    <property type="evidence" value="ECO:0007669"/>
    <property type="project" value="InterPro"/>
</dbReference>
<dbReference type="Gene3D" id="1.10.510.10">
    <property type="entry name" value="Transferase(Phosphotransferase) domain 1"/>
    <property type="match status" value="1"/>
</dbReference>
<dbReference type="InterPro" id="IPR027417">
    <property type="entry name" value="P-loop_NTPase"/>
</dbReference>
<dbReference type="InterPro" id="IPR036097">
    <property type="entry name" value="HisK_dim/P_sf"/>
</dbReference>
<reference evidence="9 10" key="1">
    <citation type="submission" date="2019-10" db="EMBL/GenBank/DDBJ databases">
        <title>Genomic and transcriptomic insights into the perfect genentic adaptation of a filamentous nitrogen-fixing cyanobacterium to rice fields.</title>
        <authorList>
            <person name="Chen Z."/>
        </authorList>
    </citation>
    <scope>NUCLEOTIDE SEQUENCE [LARGE SCALE GENOMIC DNA]</scope>
    <source>
        <strain evidence="9">CCNUC1</strain>
    </source>
</reference>
<protein>
    <recommendedName>
        <fullName evidence="2">histidine kinase</fullName>
        <ecNumber evidence="2">2.7.13.3</ecNumber>
    </recommendedName>
</protein>
<dbReference type="PROSITE" id="PS00108">
    <property type="entry name" value="PROTEIN_KINASE_ST"/>
    <property type="match status" value="1"/>
</dbReference>
<dbReference type="SUPFAM" id="SSF55781">
    <property type="entry name" value="GAF domain-like"/>
    <property type="match status" value="1"/>
</dbReference>
<keyword evidence="3" id="KW-0597">Phosphoprotein</keyword>
<evidence type="ECO:0000256" key="2">
    <source>
        <dbReference type="ARBA" id="ARBA00012438"/>
    </source>
</evidence>
<dbReference type="SUPFAM" id="SSF55874">
    <property type="entry name" value="ATPase domain of HSP90 chaperone/DNA topoisomerase II/histidine kinase"/>
    <property type="match status" value="1"/>
</dbReference>
<evidence type="ECO:0000256" key="3">
    <source>
        <dbReference type="ARBA" id="ARBA00022553"/>
    </source>
</evidence>
<feature type="domain" description="Histidine kinase" evidence="8">
    <location>
        <begin position="1560"/>
        <end position="1803"/>
    </location>
</feature>
<keyword evidence="4 9" id="KW-0808">Transferase</keyword>
<dbReference type="EMBL" id="CP045226">
    <property type="protein sequence ID" value="QFS48159.1"/>
    <property type="molecule type" value="Genomic_DNA"/>
</dbReference>
<dbReference type="Gene3D" id="3.30.200.20">
    <property type="entry name" value="Phosphorylase Kinase, domain 1"/>
    <property type="match status" value="1"/>
</dbReference>